<evidence type="ECO:0000256" key="2">
    <source>
        <dbReference type="ARBA" id="ARBA00022540"/>
    </source>
</evidence>
<dbReference type="AlphaFoldDB" id="A0A183JB64"/>
<evidence type="ECO:0000256" key="3">
    <source>
        <dbReference type="ARBA" id="ARBA00022884"/>
    </source>
</evidence>
<sequence length="151" mass="18180">LLSVTARYANQYATSQGGSQYAYYHEEEDSQFQLVDTTKVQKTAQQRAHKIRQLQLARRLQQREREKRNQANYLAFFGKSSKMKEKNWQRQLRMYQKQYRNRQRYDHRGAPQLKTRQPSVQIKPDWEVIEEIDFVRLLKLNLPQIGDGEDM</sequence>
<organism evidence="6">
    <name type="scientific">Soboliphyme baturini</name>
    <dbReference type="NCBI Taxonomy" id="241478"/>
    <lineage>
        <taxon>Eukaryota</taxon>
        <taxon>Metazoa</taxon>
        <taxon>Ecdysozoa</taxon>
        <taxon>Nematoda</taxon>
        <taxon>Enoplea</taxon>
        <taxon>Dorylaimia</taxon>
        <taxon>Dioctophymatida</taxon>
        <taxon>Dioctophymatoidea</taxon>
        <taxon>Soboliphymatidae</taxon>
        <taxon>Soboliphyme</taxon>
    </lineage>
</organism>
<dbReference type="PANTHER" id="PTHR12399">
    <property type="entry name" value="EUKARYOTIC TRANSLATION INITIATION FACTOR 3 SUBUNIT 7"/>
    <property type="match status" value="1"/>
</dbReference>
<accession>A0A183JB64</accession>
<evidence type="ECO:0000256" key="5">
    <source>
        <dbReference type="ARBA" id="ARBA00033202"/>
    </source>
</evidence>
<evidence type="ECO:0000313" key="6">
    <source>
        <dbReference type="WBParaSite" id="SBAD_0001352801-mRNA-1"/>
    </source>
</evidence>
<reference evidence="6" key="1">
    <citation type="submission" date="2016-06" db="UniProtKB">
        <authorList>
            <consortium name="WormBaseParasite"/>
        </authorList>
    </citation>
    <scope>IDENTIFICATION</scope>
</reference>
<dbReference type="GO" id="GO:0003723">
    <property type="term" value="F:RNA binding"/>
    <property type="evidence" value="ECO:0007669"/>
    <property type="project" value="UniProtKB-KW"/>
</dbReference>
<keyword evidence="2" id="KW-0396">Initiation factor</keyword>
<keyword evidence="4" id="KW-0648">Protein biosynthesis</keyword>
<protein>
    <recommendedName>
        <fullName evidence="5">Eukaryotic translation initiation factor 3 subunit p66</fullName>
    </recommendedName>
</protein>
<dbReference type="Pfam" id="PF05091">
    <property type="entry name" value="eIF-3_zeta"/>
    <property type="match status" value="1"/>
</dbReference>
<proteinExistence type="predicted"/>
<evidence type="ECO:0000256" key="4">
    <source>
        <dbReference type="ARBA" id="ARBA00022917"/>
    </source>
</evidence>
<dbReference type="WBParaSite" id="SBAD_0001352801-mRNA-1">
    <property type="protein sequence ID" value="SBAD_0001352801-mRNA-1"/>
    <property type="gene ID" value="SBAD_0001352801"/>
</dbReference>
<keyword evidence="3" id="KW-0694">RNA-binding</keyword>
<keyword evidence="1" id="KW-0963">Cytoplasm</keyword>
<dbReference type="GO" id="GO:0005852">
    <property type="term" value="C:eukaryotic translation initiation factor 3 complex"/>
    <property type="evidence" value="ECO:0007669"/>
    <property type="project" value="InterPro"/>
</dbReference>
<evidence type="ECO:0000256" key="1">
    <source>
        <dbReference type="ARBA" id="ARBA00022490"/>
    </source>
</evidence>
<dbReference type="GO" id="GO:0003743">
    <property type="term" value="F:translation initiation factor activity"/>
    <property type="evidence" value="ECO:0007669"/>
    <property type="project" value="UniProtKB-KW"/>
</dbReference>
<name>A0A183JB64_9BILA</name>
<dbReference type="InterPro" id="IPR007783">
    <property type="entry name" value="eIF3d"/>
</dbReference>
<dbReference type="PANTHER" id="PTHR12399:SF0">
    <property type="entry name" value="EUKARYOTIC TRANSLATION INITIATION FACTOR 3 SUBUNIT D"/>
    <property type="match status" value="1"/>
</dbReference>